<organism evidence="1 2">
    <name type="scientific">Plakobranchus ocellatus</name>
    <dbReference type="NCBI Taxonomy" id="259542"/>
    <lineage>
        <taxon>Eukaryota</taxon>
        <taxon>Metazoa</taxon>
        <taxon>Spiralia</taxon>
        <taxon>Lophotrochozoa</taxon>
        <taxon>Mollusca</taxon>
        <taxon>Gastropoda</taxon>
        <taxon>Heterobranchia</taxon>
        <taxon>Euthyneura</taxon>
        <taxon>Panpulmonata</taxon>
        <taxon>Sacoglossa</taxon>
        <taxon>Placobranchoidea</taxon>
        <taxon>Plakobranchidae</taxon>
        <taxon>Plakobranchus</taxon>
    </lineage>
</organism>
<evidence type="ECO:0000313" key="2">
    <source>
        <dbReference type="Proteomes" id="UP000735302"/>
    </source>
</evidence>
<dbReference type="EMBL" id="BLXT01004605">
    <property type="protein sequence ID" value="GFO15251.1"/>
    <property type="molecule type" value="Genomic_DNA"/>
</dbReference>
<dbReference type="AlphaFoldDB" id="A0AAV4AVX7"/>
<name>A0AAV4AVX7_9GAST</name>
<sequence length="100" mass="11695">MLWIRLRNLCPPGEAVLLILRNFQSHKSSKEAVKNGQSQCEETNLVLHFFHEALEATFHPDERFCSAFLQKPEGLRQCKNKPLRNSDRCRHHSKLEIIQT</sequence>
<evidence type="ECO:0000313" key="1">
    <source>
        <dbReference type="EMBL" id="GFO15251.1"/>
    </source>
</evidence>
<proteinExistence type="predicted"/>
<protein>
    <submittedName>
        <fullName evidence="1">Uncharacterized protein</fullName>
    </submittedName>
</protein>
<accession>A0AAV4AVX7</accession>
<reference evidence="1 2" key="1">
    <citation type="journal article" date="2021" name="Elife">
        <title>Chloroplast acquisition without the gene transfer in kleptoplastic sea slugs, Plakobranchus ocellatus.</title>
        <authorList>
            <person name="Maeda T."/>
            <person name="Takahashi S."/>
            <person name="Yoshida T."/>
            <person name="Shimamura S."/>
            <person name="Takaki Y."/>
            <person name="Nagai Y."/>
            <person name="Toyoda A."/>
            <person name="Suzuki Y."/>
            <person name="Arimoto A."/>
            <person name="Ishii H."/>
            <person name="Satoh N."/>
            <person name="Nishiyama T."/>
            <person name="Hasebe M."/>
            <person name="Maruyama T."/>
            <person name="Minagawa J."/>
            <person name="Obokata J."/>
            <person name="Shigenobu S."/>
        </authorList>
    </citation>
    <scope>NUCLEOTIDE SEQUENCE [LARGE SCALE GENOMIC DNA]</scope>
</reference>
<dbReference type="Proteomes" id="UP000735302">
    <property type="component" value="Unassembled WGS sequence"/>
</dbReference>
<comment type="caution">
    <text evidence="1">The sequence shown here is derived from an EMBL/GenBank/DDBJ whole genome shotgun (WGS) entry which is preliminary data.</text>
</comment>
<keyword evidence="2" id="KW-1185">Reference proteome</keyword>
<gene>
    <name evidence="1" type="ORF">PoB_004175600</name>
</gene>